<accession>A0ABY5UHC2</accession>
<evidence type="ECO:0000313" key="3">
    <source>
        <dbReference type="Proteomes" id="UP001058739"/>
    </source>
</evidence>
<organism evidence="2 3">
    <name type="scientific">Brucella pseudintermedia</name>
    <dbReference type="NCBI Taxonomy" id="370111"/>
    <lineage>
        <taxon>Bacteria</taxon>
        <taxon>Pseudomonadati</taxon>
        <taxon>Pseudomonadota</taxon>
        <taxon>Alphaproteobacteria</taxon>
        <taxon>Hyphomicrobiales</taxon>
        <taxon>Brucellaceae</taxon>
        <taxon>Brucella/Ochrobactrum group</taxon>
        <taxon>Brucella</taxon>
    </lineage>
</organism>
<protein>
    <submittedName>
        <fullName evidence="2">DUF2946 family protein</fullName>
    </submittedName>
</protein>
<proteinExistence type="predicted"/>
<name>A0ABY5UHC2_9HYPH</name>
<gene>
    <name evidence="2" type="ORF">NIK97_17905</name>
</gene>
<dbReference type="Proteomes" id="UP001058739">
    <property type="component" value="Chromosome 02"/>
</dbReference>
<evidence type="ECO:0000256" key="1">
    <source>
        <dbReference type="SAM" id="Phobius"/>
    </source>
</evidence>
<dbReference type="Pfam" id="PF11162">
    <property type="entry name" value="DUF2946"/>
    <property type="match status" value="1"/>
</dbReference>
<evidence type="ECO:0000313" key="2">
    <source>
        <dbReference type="EMBL" id="UWL61757.1"/>
    </source>
</evidence>
<keyword evidence="1" id="KW-1133">Transmembrane helix</keyword>
<keyword evidence="1" id="KW-0472">Membrane</keyword>
<keyword evidence="3" id="KW-1185">Reference proteome</keyword>
<sequence>MKAIRQSLRDNIVATTFVALICAFLMLQGMLAGFTRSAMANSSGENMFGVICSSSGASHVDGQTDDGSSNSKMGDCPCANLCRVAANALPAVPVLGADPIVQLSLDWKAVRYSIKPLQRASNPALHSEARAPPAIS</sequence>
<dbReference type="RefSeq" id="WP_119039428.1">
    <property type="nucleotide sequence ID" value="NZ_CADEAT010000038.1"/>
</dbReference>
<dbReference type="InterPro" id="IPR021333">
    <property type="entry name" value="DUF2946"/>
</dbReference>
<keyword evidence="1" id="KW-0812">Transmembrane</keyword>
<dbReference type="EMBL" id="CP099968">
    <property type="protein sequence ID" value="UWL61757.1"/>
    <property type="molecule type" value="Genomic_DNA"/>
</dbReference>
<feature type="transmembrane region" description="Helical" evidence="1">
    <location>
        <begin position="12"/>
        <end position="34"/>
    </location>
</feature>
<reference evidence="2" key="1">
    <citation type="submission" date="2022-06" db="EMBL/GenBank/DDBJ databases">
        <title>Complete Genome Sequence of Deoxynivalenol-bioadsorption Ochrobactrum pseudintermedium ASAG-D25.</title>
        <authorList>
            <person name="Wang N."/>
        </authorList>
    </citation>
    <scope>NUCLEOTIDE SEQUENCE</scope>
    <source>
        <strain evidence="2">ASAG-D25</strain>
    </source>
</reference>